<protein>
    <recommendedName>
        <fullName evidence="4">Glycosyltransferase RgtA/B/C/D-like domain-containing protein</fullName>
    </recommendedName>
</protein>
<proteinExistence type="predicted"/>
<evidence type="ECO:0000313" key="3">
    <source>
        <dbReference type="Proteomes" id="UP000176682"/>
    </source>
</evidence>
<gene>
    <name evidence="2" type="ORF">A2368_04385</name>
</gene>
<name>A0A1F5FFT6_9BACT</name>
<feature type="transmembrane region" description="Helical" evidence="1">
    <location>
        <begin position="349"/>
        <end position="369"/>
    </location>
</feature>
<feature type="transmembrane region" description="Helical" evidence="1">
    <location>
        <begin position="281"/>
        <end position="301"/>
    </location>
</feature>
<evidence type="ECO:0000256" key="1">
    <source>
        <dbReference type="SAM" id="Phobius"/>
    </source>
</evidence>
<comment type="caution">
    <text evidence="2">The sequence shown here is derived from an EMBL/GenBank/DDBJ whole genome shotgun (WGS) entry which is preliminary data.</text>
</comment>
<organism evidence="2 3">
    <name type="scientific">Candidatus Collierbacteria bacterium RIFOXYB1_FULL_49_13</name>
    <dbReference type="NCBI Taxonomy" id="1817728"/>
    <lineage>
        <taxon>Bacteria</taxon>
        <taxon>Candidatus Collieribacteriota</taxon>
    </lineage>
</organism>
<evidence type="ECO:0000313" key="2">
    <source>
        <dbReference type="EMBL" id="OGD78528.1"/>
    </source>
</evidence>
<keyword evidence="1" id="KW-0472">Membrane</keyword>
<feature type="transmembrane region" description="Helical" evidence="1">
    <location>
        <begin position="211"/>
        <end position="232"/>
    </location>
</feature>
<feature type="transmembrane region" description="Helical" evidence="1">
    <location>
        <begin position="313"/>
        <end position="329"/>
    </location>
</feature>
<feature type="transmembrane region" description="Helical" evidence="1">
    <location>
        <begin position="69"/>
        <end position="94"/>
    </location>
</feature>
<feature type="transmembrane region" description="Helical" evidence="1">
    <location>
        <begin position="142"/>
        <end position="161"/>
    </location>
</feature>
<dbReference type="Proteomes" id="UP000176682">
    <property type="component" value="Unassembled WGS sequence"/>
</dbReference>
<reference evidence="2 3" key="1">
    <citation type="journal article" date="2016" name="Nat. Commun.">
        <title>Thousands of microbial genomes shed light on interconnected biogeochemical processes in an aquifer system.</title>
        <authorList>
            <person name="Anantharaman K."/>
            <person name="Brown C.T."/>
            <person name="Hug L.A."/>
            <person name="Sharon I."/>
            <person name="Castelle C.J."/>
            <person name="Probst A.J."/>
            <person name="Thomas B.C."/>
            <person name="Singh A."/>
            <person name="Wilkins M.J."/>
            <person name="Karaoz U."/>
            <person name="Brodie E.L."/>
            <person name="Williams K.H."/>
            <person name="Hubbard S.S."/>
            <person name="Banfield J.F."/>
        </authorList>
    </citation>
    <scope>NUCLEOTIDE SEQUENCE [LARGE SCALE GENOMIC DNA]</scope>
</reference>
<accession>A0A1F5FFT6</accession>
<sequence length="374" mass="42005">MKLSKILNLACRQAGLKSIIFTSFLLRLFVAWFQYSGDLGNHLAWGQFILHSPMGLFSHDFTPVSVPNYPPLAMFIFAVCLWTYQSLTAAIIWLNGISPLFPSSLVPLFQDSHMPMLFMKLPALLADLVIGVIILKRSRILGLLYLFCPATIYLSSVWGQIEPLTGLLVLLSFLSPSVIAGVLLFTLAALTKQTALWIAPVFLVFTLRRSVSRSLLAALLALIIFVLSYQPFLSTPSLLSPFTIFLSTLQGSSQVIADQAWNLWSFLVPATSPDSTPIFGIPIRSLSITSLFIAYICVLLYQFKVTKKTPFPALFLISLAAFFLQTRVHERHLYPALLFFLFLPLPKKILIPLYILISVFFMANLYWSLRLPFI</sequence>
<evidence type="ECO:0008006" key="4">
    <source>
        <dbReference type="Google" id="ProtNLM"/>
    </source>
</evidence>
<feature type="transmembrane region" description="Helical" evidence="1">
    <location>
        <begin position="167"/>
        <end position="190"/>
    </location>
</feature>
<keyword evidence="1" id="KW-1133">Transmembrane helix</keyword>
<keyword evidence="1" id="KW-0812">Transmembrane</keyword>
<dbReference type="AlphaFoldDB" id="A0A1F5FFT6"/>
<feature type="transmembrane region" description="Helical" evidence="1">
    <location>
        <begin position="114"/>
        <end position="135"/>
    </location>
</feature>
<dbReference type="EMBL" id="MFAM01000043">
    <property type="protein sequence ID" value="OGD78528.1"/>
    <property type="molecule type" value="Genomic_DNA"/>
</dbReference>